<feature type="repeat" description="ANK" evidence="5">
    <location>
        <begin position="615"/>
        <end position="647"/>
    </location>
</feature>
<dbReference type="SUPFAM" id="SSF48403">
    <property type="entry name" value="Ankyrin repeat"/>
    <property type="match status" value="1"/>
</dbReference>
<feature type="compositionally biased region" description="Basic and acidic residues" evidence="6">
    <location>
        <begin position="115"/>
        <end position="140"/>
    </location>
</feature>
<feature type="compositionally biased region" description="Basic residues" evidence="6">
    <location>
        <begin position="199"/>
        <end position="208"/>
    </location>
</feature>
<dbReference type="RefSeq" id="XP_002739805.1">
    <property type="nucleotide sequence ID" value="XM_002739759.2"/>
</dbReference>
<keyword evidence="3 5" id="KW-0040">ANK repeat</keyword>
<dbReference type="Gene3D" id="2.40.50.40">
    <property type="match status" value="1"/>
</dbReference>
<dbReference type="CDD" id="cd00024">
    <property type="entry name" value="CD_CSD"/>
    <property type="match status" value="1"/>
</dbReference>
<evidence type="ECO:0000256" key="3">
    <source>
        <dbReference type="ARBA" id="ARBA00023043"/>
    </source>
</evidence>
<dbReference type="SMART" id="SM00248">
    <property type="entry name" value="ANK"/>
    <property type="match status" value="4"/>
</dbReference>
<feature type="region of interest" description="Disordered" evidence="6">
    <location>
        <begin position="187"/>
        <end position="232"/>
    </location>
</feature>
<feature type="region of interest" description="Disordered" evidence="6">
    <location>
        <begin position="253"/>
        <end position="279"/>
    </location>
</feature>
<feature type="repeat" description="ANK" evidence="5">
    <location>
        <begin position="648"/>
        <end position="680"/>
    </location>
</feature>
<comment type="subcellular location">
    <subcellularLocation>
        <location evidence="1">Nucleus</location>
    </subcellularLocation>
</comment>
<dbReference type="InterPro" id="IPR050889">
    <property type="entry name" value="Dendritic_Spine_Reg/Scaffold"/>
</dbReference>
<dbReference type="Pfam" id="PF12796">
    <property type="entry name" value="Ank_2"/>
    <property type="match status" value="1"/>
</dbReference>
<evidence type="ECO:0000256" key="5">
    <source>
        <dbReference type="PROSITE-ProRule" id="PRU00023"/>
    </source>
</evidence>
<dbReference type="PANTHER" id="PTHR24166:SF47">
    <property type="entry name" value="M-PHASE PHOSPHOPROTEIN 8"/>
    <property type="match status" value="1"/>
</dbReference>
<accession>A0ABM0GXX8</accession>
<dbReference type="Pfam" id="PF00023">
    <property type="entry name" value="Ank"/>
    <property type="match status" value="1"/>
</dbReference>
<evidence type="ECO:0000259" key="7">
    <source>
        <dbReference type="PROSITE" id="PS50013"/>
    </source>
</evidence>
<dbReference type="InterPro" id="IPR016197">
    <property type="entry name" value="Chromo-like_dom_sf"/>
</dbReference>
<evidence type="ECO:0000313" key="8">
    <source>
        <dbReference type="Proteomes" id="UP000694865"/>
    </source>
</evidence>
<evidence type="ECO:0000313" key="9">
    <source>
        <dbReference type="RefSeq" id="XP_002739805.1"/>
    </source>
</evidence>
<dbReference type="PROSITE" id="PS50297">
    <property type="entry name" value="ANK_REP_REGION"/>
    <property type="match status" value="3"/>
</dbReference>
<dbReference type="Pfam" id="PF00385">
    <property type="entry name" value="Chromo"/>
    <property type="match status" value="1"/>
</dbReference>
<dbReference type="PROSITE" id="PS50088">
    <property type="entry name" value="ANK_REPEAT"/>
    <property type="match status" value="3"/>
</dbReference>
<dbReference type="InterPro" id="IPR002110">
    <property type="entry name" value="Ankyrin_rpt"/>
</dbReference>
<keyword evidence="2" id="KW-0677">Repeat</keyword>
<dbReference type="Proteomes" id="UP000694865">
    <property type="component" value="Unplaced"/>
</dbReference>
<feature type="region of interest" description="Disordered" evidence="6">
    <location>
        <begin position="1"/>
        <end position="27"/>
    </location>
</feature>
<feature type="region of interest" description="Disordered" evidence="6">
    <location>
        <begin position="523"/>
        <end position="547"/>
    </location>
</feature>
<reference evidence="9" key="1">
    <citation type="submission" date="2025-08" db="UniProtKB">
        <authorList>
            <consortium name="RefSeq"/>
        </authorList>
    </citation>
    <scope>IDENTIFICATION</scope>
    <source>
        <tissue evidence="9">Testes</tissue>
    </source>
</reference>
<dbReference type="InterPro" id="IPR036770">
    <property type="entry name" value="Ankyrin_rpt-contain_sf"/>
</dbReference>
<dbReference type="SMART" id="SM00298">
    <property type="entry name" value="CHROMO"/>
    <property type="match status" value="1"/>
</dbReference>
<keyword evidence="8" id="KW-1185">Reference proteome</keyword>
<dbReference type="PROSITE" id="PS50013">
    <property type="entry name" value="CHROMO_2"/>
    <property type="match status" value="1"/>
</dbReference>
<dbReference type="SUPFAM" id="SSF54160">
    <property type="entry name" value="Chromo domain-like"/>
    <property type="match status" value="1"/>
</dbReference>
<evidence type="ECO:0000256" key="2">
    <source>
        <dbReference type="ARBA" id="ARBA00022737"/>
    </source>
</evidence>
<dbReference type="InterPro" id="IPR000953">
    <property type="entry name" value="Chromo/chromo_shadow_dom"/>
</dbReference>
<evidence type="ECO:0000256" key="1">
    <source>
        <dbReference type="ARBA" id="ARBA00004123"/>
    </source>
</evidence>
<evidence type="ECO:0000256" key="4">
    <source>
        <dbReference type="ARBA" id="ARBA00023242"/>
    </source>
</evidence>
<feature type="compositionally biased region" description="Basic and acidic residues" evidence="6">
    <location>
        <begin position="523"/>
        <end position="537"/>
    </location>
</feature>
<feature type="compositionally biased region" description="Basic residues" evidence="6">
    <location>
        <begin position="221"/>
        <end position="232"/>
    </location>
</feature>
<protein>
    <submittedName>
        <fullName evidence="9">M-phase phosphoprotein 8-like isoform X1</fullName>
    </submittedName>
</protein>
<dbReference type="InterPro" id="IPR023779">
    <property type="entry name" value="Chromodomain_CS"/>
</dbReference>
<name>A0ABM0GXX8_SACKO</name>
<gene>
    <name evidence="9" type="primary">LOC100372844</name>
</gene>
<feature type="compositionally biased region" description="Basic and acidic residues" evidence="6">
    <location>
        <begin position="187"/>
        <end position="198"/>
    </location>
</feature>
<evidence type="ECO:0000256" key="6">
    <source>
        <dbReference type="SAM" id="MobiDB-lite"/>
    </source>
</evidence>
<proteinExistence type="predicted"/>
<dbReference type="GeneID" id="100372844"/>
<feature type="compositionally biased region" description="Low complexity" evidence="6">
    <location>
        <begin position="266"/>
        <end position="279"/>
    </location>
</feature>
<dbReference type="Gene3D" id="1.25.40.20">
    <property type="entry name" value="Ankyrin repeat-containing domain"/>
    <property type="match status" value="1"/>
</dbReference>
<dbReference type="PANTHER" id="PTHR24166">
    <property type="entry name" value="ROLLING PEBBLES, ISOFORM B"/>
    <property type="match status" value="1"/>
</dbReference>
<sequence length="879" mass="98732">MAENEGLEVIEETETGEKDEMEEEYDLSEDDNIYEVEKVVNLMSHEGKTLYKVRWQGYGPEEDTWEPRENLLSCEDLIDEYIEKQMEKKRKMSIAAVNRHKKRRDELAKGTSSETDSKEPDCIKKEPGIEETDKTDKEVETTGDNNMIDEDTLKDTFWRDLEMGRIQLGGDMYSNVKGRRAALQAKQLERKKQEENRKKAASARKKKIKSEEDEEEDGLAKPKKKRKIKMKRKTSAAALDAFETLESATKRTLDLSMSSPEPALISQRSMSSISSSSYSPTEEAVTVATLEKYHSSGMLNSTDDESLHTDASGDSYMHHFLECGTGSNSRPPGMTECTLRIKEEPQESTTDCSSNWKLFGDVLGKRQVIETQQTTMHDNKELHGDNATTMTDKSATFFGINVGKNIENKDKQITLENTNTVLPPDISSSEKLFLSIGRENKKIGRSTSEDNSIKLKTILKDIPDGKEKSEKNKRHQNVLKELESDSDVVINVAEERNKDVEEWRKDANDDKIKTVVDEKRNDYEENRKDGHDKEDKNRNKKTKCSSYASESDVDSLLEFDLDEYDPNENVEEEFDFPSEITQEMFKQAVKDGNYRLVNHALRTKRQYNLHETESSGMTLVMLACSGQHDEILKLLVTSGAPVNAKQMNGTTALMMAAESGYTSTVAILLEAGAHANQQQSAGETALMKACKKGHRMILRLLLENGADPTLSSTHGNTSLHFAKMYSQPVIQDLLNAHTTRINKAVESAVLRYLAGCARILKPLFPNRIFPVCESTDHSVTFTIKSPQILQQQGVGTLLFLIHAGFSGQSINCKLTGPCCVKEVQLNNIQQQQVIQGSNFVISLCTKPGLNLLHINTIPLPNSPCKLLVCGYILQLTSSA</sequence>
<feature type="compositionally biased region" description="Basic residues" evidence="6">
    <location>
        <begin position="93"/>
        <end position="103"/>
    </location>
</feature>
<feature type="domain" description="Chromo" evidence="7">
    <location>
        <begin position="34"/>
        <end position="93"/>
    </location>
</feature>
<dbReference type="PROSITE" id="PS00598">
    <property type="entry name" value="CHROMO_1"/>
    <property type="match status" value="1"/>
</dbReference>
<keyword evidence="4" id="KW-0539">Nucleus</keyword>
<organism evidence="8 9">
    <name type="scientific">Saccoglossus kowalevskii</name>
    <name type="common">Acorn worm</name>
    <dbReference type="NCBI Taxonomy" id="10224"/>
    <lineage>
        <taxon>Eukaryota</taxon>
        <taxon>Metazoa</taxon>
        <taxon>Hemichordata</taxon>
        <taxon>Enteropneusta</taxon>
        <taxon>Harrimaniidae</taxon>
        <taxon>Saccoglossus</taxon>
    </lineage>
</organism>
<feature type="repeat" description="ANK" evidence="5">
    <location>
        <begin position="681"/>
        <end position="713"/>
    </location>
</feature>
<dbReference type="InterPro" id="IPR023780">
    <property type="entry name" value="Chromo_domain"/>
</dbReference>
<feature type="region of interest" description="Disordered" evidence="6">
    <location>
        <begin position="93"/>
        <end position="148"/>
    </location>
</feature>